<dbReference type="EMBL" id="CP128400">
    <property type="protein sequence ID" value="WJW68635.1"/>
    <property type="molecule type" value="Genomic_DNA"/>
</dbReference>
<evidence type="ECO:0000313" key="4">
    <source>
        <dbReference type="Proteomes" id="UP000521676"/>
    </source>
</evidence>
<dbReference type="EMBL" id="JACATZ010000003">
    <property type="protein sequence ID" value="NWJ48704.1"/>
    <property type="molecule type" value="Genomic_DNA"/>
</dbReference>
<evidence type="ECO:0000313" key="3">
    <source>
        <dbReference type="EMBL" id="WJW68635.1"/>
    </source>
</evidence>
<gene>
    <name evidence="2" type="ORF">HXX08_22825</name>
    <name evidence="3" type="ORF">OZ401_004249</name>
</gene>
<dbReference type="AlphaFoldDB" id="A0A8T7M9G2"/>
<dbReference type="RefSeq" id="WP_341470540.1">
    <property type="nucleotide sequence ID" value="NZ_CP128400.1"/>
</dbReference>
<reference evidence="2 4" key="1">
    <citation type="submission" date="2020-06" db="EMBL/GenBank/DDBJ databases">
        <title>Anoxygenic phototrophic Chloroflexota member uses a Type I reaction center.</title>
        <authorList>
            <person name="Tsuji J.M."/>
            <person name="Shaw N.A."/>
            <person name="Nagashima S."/>
            <person name="Venkiteswaran J."/>
            <person name="Schiff S.L."/>
            <person name="Hanada S."/>
            <person name="Tank M."/>
            <person name="Neufeld J.D."/>
        </authorList>
    </citation>
    <scope>NUCLEOTIDE SEQUENCE [LARGE SCALE GENOMIC DNA]</scope>
    <source>
        <strain evidence="2">L227-S17</strain>
    </source>
</reference>
<accession>A0A8T7M9G2</accession>
<dbReference type="Proteomes" id="UP000521676">
    <property type="component" value="Unassembled WGS sequence"/>
</dbReference>
<reference evidence="3" key="2">
    <citation type="journal article" date="2024" name="Nature">
        <title>Anoxygenic phototroph of the Chloroflexota uses a type I reaction centre.</title>
        <authorList>
            <person name="Tsuji J.M."/>
            <person name="Shaw N.A."/>
            <person name="Nagashima S."/>
            <person name="Venkiteswaran J.J."/>
            <person name="Schiff S.L."/>
            <person name="Watanabe T."/>
            <person name="Fukui M."/>
            <person name="Hanada S."/>
            <person name="Tank M."/>
            <person name="Neufeld J.D."/>
        </authorList>
    </citation>
    <scope>NUCLEOTIDE SEQUENCE</scope>
    <source>
        <strain evidence="3">L227-S17</strain>
    </source>
</reference>
<proteinExistence type="predicted"/>
<evidence type="ECO:0000256" key="1">
    <source>
        <dbReference type="SAM" id="MobiDB-lite"/>
    </source>
</evidence>
<evidence type="ECO:0000313" key="5">
    <source>
        <dbReference type="Proteomes" id="UP001431572"/>
    </source>
</evidence>
<keyword evidence="5" id="KW-1185">Reference proteome</keyword>
<feature type="region of interest" description="Disordered" evidence="1">
    <location>
        <begin position="1"/>
        <end position="34"/>
    </location>
</feature>
<organism evidence="2 4">
    <name type="scientific">Candidatus Chlorohelix allophototropha</name>
    <dbReference type="NCBI Taxonomy" id="3003348"/>
    <lineage>
        <taxon>Bacteria</taxon>
        <taxon>Bacillati</taxon>
        <taxon>Chloroflexota</taxon>
        <taxon>Chloroflexia</taxon>
        <taxon>Candidatus Chloroheliales</taxon>
        <taxon>Candidatus Chloroheliaceae</taxon>
        <taxon>Candidatus Chlorohelix</taxon>
    </lineage>
</organism>
<sequence>METRVTDEKREEQAVRPVEVAPEPPRVTPVGAGGGQRVTLVDVTRMSPYQKIRYGLEKR</sequence>
<protein>
    <submittedName>
        <fullName evidence="2">Uncharacterized protein</fullName>
    </submittedName>
</protein>
<evidence type="ECO:0000313" key="2">
    <source>
        <dbReference type="EMBL" id="NWJ48704.1"/>
    </source>
</evidence>
<dbReference type="Proteomes" id="UP001431572">
    <property type="component" value="Chromosome 2"/>
</dbReference>
<feature type="compositionally biased region" description="Basic and acidic residues" evidence="1">
    <location>
        <begin position="1"/>
        <end position="14"/>
    </location>
</feature>
<name>A0A8T7M9G2_9CHLR</name>